<dbReference type="EMBL" id="CP062941">
    <property type="protein sequence ID" value="QOL49770.1"/>
    <property type="molecule type" value="Genomic_DNA"/>
</dbReference>
<proteinExistence type="inferred from homology"/>
<dbReference type="PANTHER" id="PTHR43000">
    <property type="entry name" value="DTDP-D-GLUCOSE 4,6-DEHYDRATASE-RELATED"/>
    <property type="match status" value="1"/>
</dbReference>
<dbReference type="AlphaFoldDB" id="A0A7L9U4G6"/>
<evidence type="ECO:0000256" key="2">
    <source>
        <dbReference type="ARBA" id="ARBA00007637"/>
    </source>
</evidence>
<dbReference type="Pfam" id="PF01370">
    <property type="entry name" value="Epimerase"/>
    <property type="match status" value="1"/>
</dbReference>
<comment type="pathway">
    <text evidence="1">Bacterial outer membrane biogenesis; LPS O-antigen biosynthesis.</text>
</comment>
<organism evidence="4 5">
    <name type="scientific">Massilia litorea</name>
    <dbReference type="NCBI Taxonomy" id="2769491"/>
    <lineage>
        <taxon>Bacteria</taxon>
        <taxon>Pseudomonadati</taxon>
        <taxon>Pseudomonadota</taxon>
        <taxon>Betaproteobacteria</taxon>
        <taxon>Burkholderiales</taxon>
        <taxon>Oxalobacteraceae</taxon>
        <taxon>Telluria group</taxon>
        <taxon>Massilia</taxon>
    </lineage>
</organism>
<sequence>MPNLFVQSTNVNEAPPRRALVTGASGYVGSHLARRLLAAGWKVHVLLRAGSSFPAPAPALTVHRFEGATEDLVRIVQQAAPDVVFHLAAVFVAEHRPQDVAPLVQANLLFATQLAEAMRVAGVRKLVNTGTAWQHYGDRDYDPVNLYAATKQAFEAILAYYVNAHAFRVATLVLFDTYGPGDVRPKLMTALWRAARSGERLAMSSGRQLLDLVYVDDVVDAYIAAADALRTAAPGQLHYRVSSGAPLRLTELVAAFEAVAGLPIAADWGARPDRPREMLLPWTGGAPPPGWQPRIALADGIRRSAPPADA</sequence>
<feature type="domain" description="NAD-dependent epimerase/dehydratase" evidence="3">
    <location>
        <begin position="19"/>
        <end position="236"/>
    </location>
</feature>
<gene>
    <name evidence="4" type="ORF">LPB04_00055</name>
</gene>
<name>A0A7L9U4G6_9BURK</name>
<dbReference type="Gene3D" id="3.40.50.720">
    <property type="entry name" value="NAD(P)-binding Rossmann-like Domain"/>
    <property type="match status" value="1"/>
</dbReference>
<evidence type="ECO:0000313" key="4">
    <source>
        <dbReference type="EMBL" id="QOL49770.1"/>
    </source>
</evidence>
<evidence type="ECO:0000259" key="3">
    <source>
        <dbReference type="Pfam" id="PF01370"/>
    </source>
</evidence>
<dbReference type="KEGG" id="mlir:LPB04_00055"/>
<comment type="similarity">
    <text evidence="2">Belongs to the NAD(P)-dependent epimerase/dehydratase family.</text>
</comment>
<protein>
    <submittedName>
        <fullName evidence="4">NAD(P)-dependent oxidoreductase</fullName>
    </submittedName>
</protein>
<keyword evidence="5" id="KW-1185">Reference proteome</keyword>
<dbReference type="CDD" id="cd08946">
    <property type="entry name" value="SDR_e"/>
    <property type="match status" value="1"/>
</dbReference>
<dbReference type="Proteomes" id="UP000593875">
    <property type="component" value="Chromosome"/>
</dbReference>
<evidence type="ECO:0000313" key="5">
    <source>
        <dbReference type="Proteomes" id="UP000593875"/>
    </source>
</evidence>
<accession>A0A7L9U4G6</accession>
<dbReference type="InterPro" id="IPR036291">
    <property type="entry name" value="NAD(P)-bd_dom_sf"/>
</dbReference>
<evidence type="ECO:0000256" key="1">
    <source>
        <dbReference type="ARBA" id="ARBA00005125"/>
    </source>
</evidence>
<dbReference type="SUPFAM" id="SSF51735">
    <property type="entry name" value="NAD(P)-binding Rossmann-fold domains"/>
    <property type="match status" value="1"/>
</dbReference>
<reference evidence="4 5" key="1">
    <citation type="submission" date="2020-10" db="EMBL/GenBank/DDBJ databases">
        <title>Genome sequencing of Massilia sp. LPB0304.</title>
        <authorList>
            <person name="Kim J."/>
        </authorList>
    </citation>
    <scope>NUCLEOTIDE SEQUENCE [LARGE SCALE GENOMIC DNA]</scope>
    <source>
        <strain evidence="4 5">LPB0304</strain>
    </source>
</reference>
<dbReference type="InterPro" id="IPR001509">
    <property type="entry name" value="Epimerase_deHydtase"/>
</dbReference>